<dbReference type="SUPFAM" id="SSF118310">
    <property type="entry name" value="AN1-like Zinc finger"/>
    <property type="match status" value="1"/>
</dbReference>
<evidence type="ECO:0000256" key="1">
    <source>
        <dbReference type="ARBA" id="ARBA00022723"/>
    </source>
</evidence>
<name>A0A6C0F5Z3_9ZZZZ</name>
<proteinExistence type="predicted"/>
<dbReference type="Pfam" id="PF01428">
    <property type="entry name" value="zf-AN1"/>
    <property type="match status" value="1"/>
</dbReference>
<feature type="domain" description="B box-type" evidence="4">
    <location>
        <begin position="1"/>
        <end position="45"/>
    </location>
</feature>
<evidence type="ECO:0000256" key="2">
    <source>
        <dbReference type="ARBA" id="ARBA00022771"/>
    </source>
</evidence>
<dbReference type="InterPro" id="IPR000058">
    <property type="entry name" value="Znf_AN1"/>
</dbReference>
<keyword evidence="2" id="KW-0863">Zinc-finger</keyword>
<accession>A0A6C0F5Z3</accession>
<dbReference type="AlphaFoldDB" id="A0A6C0F5Z3"/>
<reference evidence="5" key="1">
    <citation type="journal article" date="2020" name="Nature">
        <title>Giant virus diversity and host interactions through global metagenomics.</title>
        <authorList>
            <person name="Schulz F."/>
            <person name="Roux S."/>
            <person name="Paez-Espino D."/>
            <person name="Jungbluth S."/>
            <person name="Walsh D.A."/>
            <person name="Denef V.J."/>
            <person name="McMahon K.D."/>
            <person name="Konstantinidis K.T."/>
            <person name="Eloe-Fadrosh E.A."/>
            <person name="Kyrpides N.C."/>
            <person name="Woyke T."/>
        </authorList>
    </citation>
    <scope>NUCLEOTIDE SEQUENCE</scope>
    <source>
        <strain evidence="5">GVMAG-S-ERX555967-131</strain>
    </source>
</reference>
<keyword evidence="1" id="KW-0479">Metal-binding</keyword>
<dbReference type="InterPro" id="IPR000315">
    <property type="entry name" value="Znf_B-box"/>
</dbReference>
<evidence type="ECO:0000256" key="3">
    <source>
        <dbReference type="ARBA" id="ARBA00022833"/>
    </source>
</evidence>
<dbReference type="Gene3D" id="4.10.1110.10">
    <property type="entry name" value="AN1-like Zinc finger"/>
    <property type="match status" value="1"/>
</dbReference>
<organism evidence="5">
    <name type="scientific">viral metagenome</name>
    <dbReference type="NCBI Taxonomy" id="1070528"/>
    <lineage>
        <taxon>unclassified sequences</taxon>
        <taxon>metagenomes</taxon>
        <taxon>organismal metagenomes</taxon>
    </lineage>
</organism>
<dbReference type="PROSITE" id="PS50119">
    <property type="entry name" value="ZF_BBOX"/>
    <property type="match status" value="1"/>
</dbReference>
<evidence type="ECO:0000313" key="5">
    <source>
        <dbReference type="EMBL" id="QHT37068.1"/>
    </source>
</evidence>
<dbReference type="GO" id="GO:0008270">
    <property type="term" value="F:zinc ion binding"/>
    <property type="evidence" value="ECO:0007669"/>
    <property type="project" value="UniProtKB-KW"/>
</dbReference>
<evidence type="ECO:0000259" key="4">
    <source>
        <dbReference type="PROSITE" id="PS50119"/>
    </source>
</evidence>
<dbReference type="EMBL" id="MN738789">
    <property type="protein sequence ID" value="QHT37068.1"/>
    <property type="molecule type" value="Genomic_DNA"/>
</dbReference>
<sequence length="67" mass="7739">MPQCIFCKKKSTIMIICKNCDCDFCINCRLPETHKCNEIHSMKSAKVQLLAEKLDKEKVNPIKIVKI</sequence>
<keyword evidence="3" id="KW-0862">Zinc</keyword>
<protein>
    <recommendedName>
        <fullName evidence="4">B box-type domain-containing protein</fullName>
    </recommendedName>
</protein>
<dbReference type="InterPro" id="IPR035896">
    <property type="entry name" value="AN1-like_Znf"/>
</dbReference>